<organism evidence="5 6">
    <name type="scientific">Bifidobacterium cuniculi</name>
    <dbReference type="NCBI Taxonomy" id="1688"/>
    <lineage>
        <taxon>Bacteria</taxon>
        <taxon>Bacillati</taxon>
        <taxon>Actinomycetota</taxon>
        <taxon>Actinomycetes</taxon>
        <taxon>Bifidobacteriales</taxon>
        <taxon>Bifidobacteriaceae</taxon>
        <taxon>Bifidobacterium</taxon>
    </lineage>
</organism>
<comment type="caution">
    <text evidence="5">The sequence shown here is derived from an EMBL/GenBank/DDBJ whole genome shotgun (WGS) entry which is preliminary data.</text>
</comment>
<dbReference type="eggNOG" id="COG1136">
    <property type="taxonomic scope" value="Bacteria"/>
</dbReference>
<keyword evidence="6" id="KW-1185">Reference proteome</keyword>
<protein>
    <submittedName>
        <fullName evidence="5">ABC transporter</fullName>
        <ecNumber evidence="5">3.6.3.31</ecNumber>
    </submittedName>
</protein>
<sequence length="201" mass="21621">MSAAVHLKDVGHSFGSGMLFSHLDGTLEPRHVYALVGPSGSGKSTLLSIIAGWVTPTEGTVEREDCGRVHWVQQNPHGVARRMAIDHVALPFVARGETRTAAARHARELLAMFGLEERAERQFRELSGGEAQRLMLARGVASQAGLLLVDEPTAQLDLHTAAGVNEHLHALSVAGAIVVVATHDPNTRDACTDVIDLRDYQ</sequence>
<evidence type="ECO:0000313" key="6">
    <source>
        <dbReference type="Proteomes" id="UP000029067"/>
    </source>
</evidence>
<dbReference type="PROSITE" id="PS00211">
    <property type="entry name" value="ABC_TRANSPORTER_1"/>
    <property type="match status" value="1"/>
</dbReference>
<evidence type="ECO:0000256" key="1">
    <source>
        <dbReference type="ARBA" id="ARBA00022448"/>
    </source>
</evidence>
<dbReference type="InterPro" id="IPR003439">
    <property type="entry name" value="ABC_transporter-like_ATP-bd"/>
</dbReference>
<reference evidence="5 6" key="1">
    <citation type="submission" date="2014-03" db="EMBL/GenBank/DDBJ databases">
        <title>Genomics of Bifidobacteria.</title>
        <authorList>
            <person name="Ventura M."/>
            <person name="Milani C."/>
            <person name="Lugli G.A."/>
        </authorList>
    </citation>
    <scope>NUCLEOTIDE SEQUENCE [LARGE SCALE GENOMIC DNA]</scope>
    <source>
        <strain evidence="5 6">LMG 10738</strain>
    </source>
</reference>
<keyword evidence="3" id="KW-0067">ATP-binding</keyword>
<evidence type="ECO:0000313" key="5">
    <source>
        <dbReference type="EMBL" id="KFI61934.1"/>
    </source>
</evidence>
<dbReference type="Gene3D" id="3.40.50.300">
    <property type="entry name" value="P-loop containing nucleotide triphosphate hydrolases"/>
    <property type="match status" value="1"/>
</dbReference>
<dbReference type="GO" id="GO:0005524">
    <property type="term" value="F:ATP binding"/>
    <property type="evidence" value="ECO:0007669"/>
    <property type="project" value="UniProtKB-KW"/>
</dbReference>
<name>A0A087AT34_9BIFI</name>
<dbReference type="EC" id="3.6.3.31" evidence="5"/>
<dbReference type="STRING" id="1688.BCUN_1839"/>
<keyword evidence="1" id="KW-0813">Transport</keyword>
<dbReference type="PROSITE" id="PS50893">
    <property type="entry name" value="ABC_TRANSPORTER_2"/>
    <property type="match status" value="1"/>
</dbReference>
<accession>A0A087AT34</accession>
<dbReference type="EMBL" id="JGYV01000014">
    <property type="protein sequence ID" value="KFI61934.1"/>
    <property type="molecule type" value="Genomic_DNA"/>
</dbReference>
<evidence type="ECO:0000259" key="4">
    <source>
        <dbReference type="PROSITE" id="PS50893"/>
    </source>
</evidence>
<dbReference type="PANTHER" id="PTHR42788">
    <property type="entry name" value="TAURINE IMPORT ATP-BINDING PROTEIN-RELATED"/>
    <property type="match status" value="1"/>
</dbReference>
<dbReference type="Proteomes" id="UP000029067">
    <property type="component" value="Unassembled WGS sequence"/>
</dbReference>
<dbReference type="PANTHER" id="PTHR42788:SF19">
    <property type="entry name" value="ALIPHATIC SULFONATES IMPORT ATP-BINDING PROTEIN SSUB 2"/>
    <property type="match status" value="1"/>
</dbReference>
<dbReference type="GO" id="GO:0016887">
    <property type="term" value="F:ATP hydrolysis activity"/>
    <property type="evidence" value="ECO:0007669"/>
    <property type="project" value="InterPro"/>
</dbReference>
<feature type="domain" description="ABC transporter" evidence="4">
    <location>
        <begin position="5"/>
        <end position="198"/>
    </location>
</feature>
<dbReference type="SUPFAM" id="SSF52540">
    <property type="entry name" value="P-loop containing nucleoside triphosphate hydrolases"/>
    <property type="match status" value="1"/>
</dbReference>
<dbReference type="OrthoDB" id="4425833at2"/>
<dbReference type="InterPro" id="IPR003593">
    <property type="entry name" value="AAA+_ATPase"/>
</dbReference>
<dbReference type="RefSeq" id="WP_033516465.1">
    <property type="nucleotide sequence ID" value="NZ_JGYV01000014.1"/>
</dbReference>
<dbReference type="InterPro" id="IPR050166">
    <property type="entry name" value="ABC_transporter_ATP-bind"/>
</dbReference>
<dbReference type="Pfam" id="PF00005">
    <property type="entry name" value="ABC_tran"/>
    <property type="match status" value="1"/>
</dbReference>
<keyword evidence="2" id="KW-0547">Nucleotide-binding</keyword>
<keyword evidence="5" id="KW-0378">Hydrolase</keyword>
<proteinExistence type="predicted"/>
<gene>
    <name evidence="5" type="ORF">BCUN_1839</name>
</gene>
<dbReference type="SMART" id="SM00382">
    <property type="entry name" value="AAA"/>
    <property type="match status" value="1"/>
</dbReference>
<dbReference type="InterPro" id="IPR017871">
    <property type="entry name" value="ABC_transporter-like_CS"/>
</dbReference>
<dbReference type="AlphaFoldDB" id="A0A087AT34"/>
<evidence type="ECO:0000256" key="2">
    <source>
        <dbReference type="ARBA" id="ARBA00022741"/>
    </source>
</evidence>
<dbReference type="InterPro" id="IPR027417">
    <property type="entry name" value="P-loop_NTPase"/>
</dbReference>
<evidence type="ECO:0000256" key="3">
    <source>
        <dbReference type="ARBA" id="ARBA00022840"/>
    </source>
</evidence>